<keyword evidence="4" id="KW-0804">Transcription</keyword>
<dbReference type="InterPro" id="IPR005119">
    <property type="entry name" value="LysR_subst-bd"/>
</dbReference>
<dbReference type="SUPFAM" id="SSF53850">
    <property type="entry name" value="Periplasmic binding protein-like II"/>
    <property type="match status" value="1"/>
</dbReference>
<accession>A0ABT8SFR2</accession>
<dbReference type="PANTHER" id="PTHR30537:SF72">
    <property type="entry name" value="LYSR FAMILY TRANSCRIPTIONAL REGULATOR"/>
    <property type="match status" value="1"/>
</dbReference>
<dbReference type="SUPFAM" id="SSF46785">
    <property type="entry name" value="Winged helix' DNA-binding domain"/>
    <property type="match status" value="1"/>
</dbReference>
<dbReference type="PANTHER" id="PTHR30537">
    <property type="entry name" value="HTH-TYPE TRANSCRIPTIONAL REGULATOR"/>
    <property type="match status" value="1"/>
</dbReference>
<evidence type="ECO:0000256" key="4">
    <source>
        <dbReference type="ARBA" id="ARBA00023163"/>
    </source>
</evidence>
<evidence type="ECO:0000256" key="2">
    <source>
        <dbReference type="ARBA" id="ARBA00023015"/>
    </source>
</evidence>
<keyword evidence="3" id="KW-0238">DNA-binding</keyword>
<dbReference type="InterPro" id="IPR036390">
    <property type="entry name" value="WH_DNA-bd_sf"/>
</dbReference>
<dbReference type="InterPro" id="IPR036388">
    <property type="entry name" value="WH-like_DNA-bd_sf"/>
</dbReference>
<dbReference type="Proteomes" id="UP001169027">
    <property type="component" value="Unassembled WGS sequence"/>
</dbReference>
<dbReference type="InterPro" id="IPR058163">
    <property type="entry name" value="LysR-type_TF_proteobact-type"/>
</dbReference>
<reference evidence="6" key="1">
    <citation type="submission" date="2023-06" db="EMBL/GenBank/DDBJ databases">
        <authorList>
            <person name="Jiang Y."/>
            <person name="Liu Q."/>
        </authorList>
    </citation>
    <scope>NUCLEOTIDE SEQUENCE</scope>
    <source>
        <strain evidence="6">CGMCC 1.12090</strain>
    </source>
</reference>
<dbReference type="CDD" id="cd08472">
    <property type="entry name" value="PBP2_CrgA_like_3"/>
    <property type="match status" value="1"/>
</dbReference>
<name>A0ABT8SFR2_9BURK</name>
<protein>
    <submittedName>
        <fullName evidence="6">LysR family transcriptional regulator</fullName>
    </submittedName>
</protein>
<comment type="caution">
    <text evidence="6">The sequence shown here is derived from an EMBL/GenBank/DDBJ whole genome shotgun (WGS) entry which is preliminary data.</text>
</comment>
<gene>
    <name evidence="6" type="ORF">Q2T77_35630</name>
</gene>
<evidence type="ECO:0000259" key="5">
    <source>
        <dbReference type="PROSITE" id="PS50931"/>
    </source>
</evidence>
<feature type="domain" description="HTH lysR-type" evidence="5">
    <location>
        <begin position="1"/>
        <end position="58"/>
    </location>
</feature>
<evidence type="ECO:0000313" key="7">
    <source>
        <dbReference type="Proteomes" id="UP001169027"/>
    </source>
</evidence>
<dbReference type="PROSITE" id="PS50931">
    <property type="entry name" value="HTH_LYSR"/>
    <property type="match status" value="1"/>
</dbReference>
<dbReference type="InterPro" id="IPR000847">
    <property type="entry name" value="LysR_HTH_N"/>
</dbReference>
<evidence type="ECO:0000256" key="1">
    <source>
        <dbReference type="ARBA" id="ARBA00009437"/>
    </source>
</evidence>
<evidence type="ECO:0000256" key="3">
    <source>
        <dbReference type="ARBA" id="ARBA00023125"/>
    </source>
</evidence>
<dbReference type="Pfam" id="PF00126">
    <property type="entry name" value="HTH_1"/>
    <property type="match status" value="1"/>
</dbReference>
<keyword evidence="2" id="KW-0805">Transcription regulation</keyword>
<sequence>MDLDQLRIFARVAELGSFTQAADQLGIAKGRVSQVVQRLEAQVGARLLQRTTRRVRLTPDGEQFLERGQELIADADQLQAMFQPAASGLRGRLRIDLPNSLARDLVIPRLPEFLAAHPLLELGISTTDRRVDLVQEGFDCVLRVGPLVDAELVARPLGMMKMRNVASPAYLRANGTPKTLADLARHRIVHYAPKLGVQGAGWEYQEEGGAVRVHPMRSAIVVNGTDAYQAACLAGLGLIQAPAHGTQRLVDAGLLVDVMPHLTAAPMPVSLLYPHRRQLAPRVKAVLNWLTQVVEPYLGEPGPATVESRPT</sequence>
<keyword evidence="7" id="KW-1185">Reference proteome</keyword>
<dbReference type="RefSeq" id="WP_301816031.1">
    <property type="nucleotide sequence ID" value="NZ_JAUJZH010000044.1"/>
</dbReference>
<comment type="similarity">
    <text evidence="1">Belongs to the LysR transcriptional regulatory family.</text>
</comment>
<dbReference type="Pfam" id="PF03466">
    <property type="entry name" value="LysR_substrate"/>
    <property type="match status" value="1"/>
</dbReference>
<evidence type="ECO:0000313" key="6">
    <source>
        <dbReference type="EMBL" id="MDO1537585.1"/>
    </source>
</evidence>
<proteinExistence type="inferred from homology"/>
<dbReference type="Gene3D" id="1.10.10.10">
    <property type="entry name" value="Winged helix-like DNA-binding domain superfamily/Winged helix DNA-binding domain"/>
    <property type="match status" value="1"/>
</dbReference>
<organism evidence="6 7">
    <name type="scientific">Variovorax ginsengisoli</name>
    <dbReference type="NCBI Taxonomy" id="363844"/>
    <lineage>
        <taxon>Bacteria</taxon>
        <taxon>Pseudomonadati</taxon>
        <taxon>Pseudomonadota</taxon>
        <taxon>Betaproteobacteria</taxon>
        <taxon>Burkholderiales</taxon>
        <taxon>Comamonadaceae</taxon>
        <taxon>Variovorax</taxon>
    </lineage>
</organism>
<dbReference type="EMBL" id="JAUKVY010000044">
    <property type="protein sequence ID" value="MDO1537585.1"/>
    <property type="molecule type" value="Genomic_DNA"/>
</dbReference>
<dbReference type="Gene3D" id="3.40.190.290">
    <property type="match status" value="1"/>
</dbReference>